<dbReference type="Pfam" id="PF02195">
    <property type="entry name" value="ParB_N"/>
    <property type="match status" value="1"/>
</dbReference>
<feature type="region of interest" description="Disordered" evidence="1">
    <location>
        <begin position="135"/>
        <end position="154"/>
    </location>
</feature>
<dbReference type="OrthoDB" id="1273118at2"/>
<protein>
    <submittedName>
        <fullName evidence="3">ParB-like nuclease domain-containing protein</fullName>
    </submittedName>
</protein>
<dbReference type="Proteomes" id="UP000198670">
    <property type="component" value="Unassembled WGS sequence"/>
</dbReference>
<dbReference type="STRING" id="1477437.SAMN05444682_101727"/>
<evidence type="ECO:0000256" key="1">
    <source>
        <dbReference type="SAM" id="MobiDB-lite"/>
    </source>
</evidence>
<organism evidence="3 4">
    <name type="scientific">Parapedobacter indicus</name>
    <dbReference type="NCBI Taxonomy" id="1477437"/>
    <lineage>
        <taxon>Bacteria</taxon>
        <taxon>Pseudomonadati</taxon>
        <taxon>Bacteroidota</taxon>
        <taxon>Sphingobacteriia</taxon>
        <taxon>Sphingobacteriales</taxon>
        <taxon>Sphingobacteriaceae</taxon>
        <taxon>Parapedobacter</taxon>
    </lineage>
</organism>
<reference evidence="3 4" key="1">
    <citation type="submission" date="2016-10" db="EMBL/GenBank/DDBJ databases">
        <authorList>
            <person name="de Groot N.N."/>
        </authorList>
    </citation>
    <scope>NUCLEOTIDE SEQUENCE [LARGE SCALE GENOMIC DNA]</scope>
    <source>
        <strain evidence="3 4">RK1</strain>
    </source>
</reference>
<dbReference type="EMBL" id="FOQO01000001">
    <property type="protein sequence ID" value="SFH92900.1"/>
    <property type="molecule type" value="Genomic_DNA"/>
</dbReference>
<keyword evidence="4" id="KW-1185">Reference proteome</keyword>
<evidence type="ECO:0000313" key="3">
    <source>
        <dbReference type="EMBL" id="SFH92900.1"/>
    </source>
</evidence>
<dbReference type="SMART" id="SM00470">
    <property type="entry name" value="ParB"/>
    <property type="match status" value="1"/>
</dbReference>
<proteinExistence type="predicted"/>
<dbReference type="SUPFAM" id="SSF110849">
    <property type="entry name" value="ParB/Sulfiredoxin"/>
    <property type="match status" value="1"/>
</dbReference>
<name>A0A1I3E1M8_9SPHI</name>
<sequence>MQATSKLIPTVEIWPNDGQIPGLPKNPRTIRDEKFEKLVQSIKEDPEMLNLREVLVYPYAEAFVAVAGNMRLRACIEAGMKEVPCKIIPSDTPVDKLKAIVIKDNIGYGDNDWDALANEWDEQQLVDWGMDIPSFGGSSMEDESDDDDSEDVGVGMGEGESTIIKIIVTVTDKDHVESLKSEIETVAGAYEGTSVTVLGIDNDQQTETE</sequence>
<dbReference type="RefSeq" id="WP_090624263.1">
    <property type="nucleotide sequence ID" value="NZ_FOQO01000001.1"/>
</dbReference>
<evidence type="ECO:0000259" key="2">
    <source>
        <dbReference type="SMART" id="SM00470"/>
    </source>
</evidence>
<dbReference type="InterPro" id="IPR003115">
    <property type="entry name" value="ParB_N"/>
</dbReference>
<evidence type="ECO:0000313" key="4">
    <source>
        <dbReference type="Proteomes" id="UP000198670"/>
    </source>
</evidence>
<dbReference type="Gene3D" id="3.90.1530.30">
    <property type="match status" value="1"/>
</dbReference>
<feature type="compositionally biased region" description="Acidic residues" evidence="1">
    <location>
        <begin position="140"/>
        <end position="151"/>
    </location>
</feature>
<feature type="domain" description="ParB-like N-terminal" evidence="2">
    <location>
        <begin position="11"/>
        <end position="106"/>
    </location>
</feature>
<accession>A0A1I3E1M8</accession>
<dbReference type="InterPro" id="IPR036086">
    <property type="entry name" value="ParB/Sulfiredoxin_sf"/>
</dbReference>
<gene>
    <name evidence="3" type="ORF">SAMN05444682_101727</name>
</gene>
<dbReference type="AlphaFoldDB" id="A0A1I3E1M8"/>